<sequence>MDEYKKKKIEANQDNILLIPMYSSTKKIQDSTKTNYRKNRAFHPIRKTRINMEERSRLHERGCYSC</sequence>
<gene>
    <name evidence="1" type="ORF">BWD14_06400</name>
</gene>
<name>A0AB73LNF9_9LEPT</name>
<reference evidence="1 2" key="1">
    <citation type="submission" date="2017-01" db="EMBL/GenBank/DDBJ databases">
        <title>Comparative genomic analysis of Brazilian Leptospira santarosai.</title>
        <authorList>
            <person name="Moreno L.Z."/>
            <person name="Miraglia F."/>
            <person name="Kremer F.S."/>
            <person name="Eslabao M.R."/>
            <person name="Lilenbaum W."/>
            <person name="Dellagostin O.A."/>
            <person name="Moreno A.M."/>
        </authorList>
    </citation>
    <scope>NUCLEOTIDE SEQUENCE [LARGE SCALE GENOMIC DNA]</scope>
    <source>
        <strain evidence="1 2">M52/8-19</strain>
    </source>
</reference>
<dbReference type="AlphaFoldDB" id="A0AB73LNF9"/>
<accession>A0AB73LNF9</accession>
<organism evidence="1 2">
    <name type="scientific">Leptospira santarosai</name>
    <dbReference type="NCBI Taxonomy" id="28183"/>
    <lineage>
        <taxon>Bacteria</taxon>
        <taxon>Pseudomonadati</taxon>
        <taxon>Spirochaetota</taxon>
        <taxon>Spirochaetia</taxon>
        <taxon>Leptospirales</taxon>
        <taxon>Leptospiraceae</taxon>
        <taxon>Leptospira</taxon>
    </lineage>
</organism>
<dbReference type="Proteomes" id="UP000189337">
    <property type="component" value="Unassembled WGS sequence"/>
</dbReference>
<dbReference type="EMBL" id="MTSU01000004">
    <property type="protein sequence ID" value="ONF93688.1"/>
    <property type="molecule type" value="Genomic_DNA"/>
</dbReference>
<comment type="caution">
    <text evidence="1">The sequence shown here is derived from an EMBL/GenBank/DDBJ whole genome shotgun (WGS) entry which is preliminary data.</text>
</comment>
<evidence type="ECO:0000313" key="1">
    <source>
        <dbReference type="EMBL" id="ONF93688.1"/>
    </source>
</evidence>
<protein>
    <submittedName>
        <fullName evidence="1">Uncharacterized protein</fullName>
    </submittedName>
</protein>
<proteinExistence type="predicted"/>
<evidence type="ECO:0000313" key="2">
    <source>
        <dbReference type="Proteomes" id="UP000189337"/>
    </source>
</evidence>